<dbReference type="Proteomes" id="UP001231189">
    <property type="component" value="Unassembled WGS sequence"/>
</dbReference>
<evidence type="ECO:0000256" key="7">
    <source>
        <dbReference type="SAM" id="Phobius"/>
    </source>
</evidence>
<dbReference type="AlphaFoldDB" id="A0AAD8SRI9"/>
<feature type="transmembrane region" description="Helical" evidence="7">
    <location>
        <begin position="209"/>
        <end position="230"/>
    </location>
</feature>
<keyword evidence="10" id="KW-1185">Reference proteome</keyword>
<dbReference type="Pfam" id="PF03348">
    <property type="entry name" value="Serinc"/>
    <property type="match status" value="2"/>
</dbReference>
<feature type="compositionally biased region" description="Polar residues" evidence="6">
    <location>
        <begin position="1"/>
        <end position="12"/>
    </location>
</feature>
<dbReference type="Pfam" id="PF07762">
    <property type="entry name" value="DUF1618"/>
    <property type="match status" value="1"/>
</dbReference>
<dbReference type="PANTHER" id="PTHR10383:SF63">
    <property type="entry name" value="OS01G0179800 PROTEIN"/>
    <property type="match status" value="1"/>
</dbReference>
<reference evidence="9" key="1">
    <citation type="submission" date="2023-07" db="EMBL/GenBank/DDBJ databases">
        <title>A chromosome-level genome assembly of Lolium multiflorum.</title>
        <authorList>
            <person name="Chen Y."/>
            <person name="Copetti D."/>
            <person name="Kolliker R."/>
            <person name="Studer B."/>
        </authorList>
    </citation>
    <scope>NUCLEOTIDE SEQUENCE</scope>
    <source>
        <strain evidence="9">02402/16</strain>
        <tissue evidence="9">Leaf</tissue>
    </source>
</reference>
<feature type="domain" description="DUF1618" evidence="8">
    <location>
        <begin position="721"/>
        <end position="821"/>
    </location>
</feature>
<dbReference type="EMBL" id="JAUUTY010000003">
    <property type="protein sequence ID" value="KAK1662211.1"/>
    <property type="molecule type" value="Genomic_DNA"/>
</dbReference>
<dbReference type="GO" id="GO:0016020">
    <property type="term" value="C:membrane"/>
    <property type="evidence" value="ECO:0007669"/>
    <property type="project" value="UniProtKB-SubCell"/>
</dbReference>
<dbReference type="PANTHER" id="PTHR10383">
    <property type="entry name" value="SERINE INCORPORATOR"/>
    <property type="match status" value="1"/>
</dbReference>
<evidence type="ECO:0000256" key="5">
    <source>
        <dbReference type="ARBA" id="ARBA00023136"/>
    </source>
</evidence>
<comment type="similarity">
    <text evidence="2">Belongs to the TDE1 family.</text>
</comment>
<keyword evidence="5 7" id="KW-0472">Membrane</keyword>
<evidence type="ECO:0000313" key="9">
    <source>
        <dbReference type="EMBL" id="KAK1662211.1"/>
    </source>
</evidence>
<evidence type="ECO:0000259" key="8">
    <source>
        <dbReference type="Pfam" id="PF07762"/>
    </source>
</evidence>
<feature type="transmembrane region" description="Helical" evidence="7">
    <location>
        <begin position="345"/>
        <end position="368"/>
    </location>
</feature>
<feature type="transmembrane region" description="Helical" evidence="7">
    <location>
        <begin position="97"/>
        <end position="116"/>
    </location>
</feature>
<comment type="subcellular location">
    <subcellularLocation>
        <location evidence="1">Membrane</location>
        <topology evidence="1">Multi-pass membrane protein</topology>
    </subcellularLocation>
</comment>
<protein>
    <recommendedName>
        <fullName evidence="8">DUF1618 domain-containing protein</fullName>
    </recommendedName>
</protein>
<sequence>MQAKPSSSSGADRSTACEPSAIPMSAPAITGTDGGRGAGTTPEAMERDGGIGASVAPSSAERDASCGDRCGGDRCIEVMEEDTCCVRYVCMGPNPMMARYVYALIFLVTNLLAWTVRDYGHSVLGELERLKGCQGARDCLGAEGVLRISLGCFLFFFVMFLSTARTRKTHDCRNSWHSEWWPAKIALWMALTAVPFFAPSPLIQLYGKVAHFGAGAFLVIQLISVTRFITWINDCCRSETNLKRCHMQVQVVSIVAYVGALLGIVLMYVWYTPTTSCKLNILFITVTLVLVQLMTFISVNSKVKAGYLAPGLMGIYVVFLCWSAIRSEPHTEICNRKASVATSADWLNIASFVIAVIVVVAATFSTGIDSKCLQFKRTETESEDDDIPYGFGFFHFVFAMGAMYFAMLFLGWNAHQKMEKWTIDVGWASAWVRIGNEWLAAIAYRRWGEGSFSEKPPKELGPKRFRFHPSVSPPRGAANTSASAMSRPAPLVLSRYVRADRDVSLGSDAPKPEHAASRPLSCVSRQSIAVGRSKDADNALNNLCFETHLADAPALSRLTLGGKGISYMLTLGGKRIPSHPWLTTPEQPGVMLKTAPVTRVLIARPPGGDDGRSYALVNMAETTINYGRNHSSIAKHDVLYIWRPDEFRKAGLPTDMVPMYPGLNPNEGDVIYFMLGTYDPCCNRHSRSKSKGRFPPEFKGDNIAHSYLAVLAFSYGGRAFWANLLRGVMYCSLDALLSASNELEFGFIRLPEELPREISIDHMCSMEMCSGLFRTMARVGESSVKFVTIDGFVQLLDFVDCTLKVWILSPEDNITKWTERSLCLGSLIE</sequence>
<gene>
    <name evidence="9" type="ORF">QYE76_050370</name>
</gene>
<evidence type="ECO:0000256" key="6">
    <source>
        <dbReference type="SAM" id="MobiDB-lite"/>
    </source>
</evidence>
<keyword evidence="4 7" id="KW-1133">Transmembrane helix</keyword>
<keyword evidence="3 7" id="KW-0812">Transmembrane</keyword>
<comment type="caution">
    <text evidence="9">The sequence shown here is derived from an EMBL/GenBank/DDBJ whole genome shotgun (WGS) entry which is preliminary data.</text>
</comment>
<evidence type="ECO:0000313" key="10">
    <source>
        <dbReference type="Proteomes" id="UP001231189"/>
    </source>
</evidence>
<evidence type="ECO:0000256" key="4">
    <source>
        <dbReference type="ARBA" id="ARBA00022989"/>
    </source>
</evidence>
<feature type="transmembrane region" description="Helical" evidence="7">
    <location>
        <begin position="279"/>
        <end position="299"/>
    </location>
</feature>
<feature type="transmembrane region" description="Helical" evidence="7">
    <location>
        <begin position="306"/>
        <end position="325"/>
    </location>
</feature>
<accession>A0AAD8SRI9</accession>
<name>A0AAD8SRI9_LOLMU</name>
<evidence type="ECO:0000256" key="2">
    <source>
        <dbReference type="ARBA" id="ARBA00006665"/>
    </source>
</evidence>
<proteinExistence type="inferred from homology"/>
<dbReference type="InterPro" id="IPR011676">
    <property type="entry name" value="DUF1618"/>
</dbReference>
<feature type="transmembrane region" description="Helical" evidence="7">
    <location>
        <begin position="145"/>
        <end position="164"/>
    </location>
</feature>
<evidence type="ECO:0000256" key="3">
    <source>
        <dbReference type="ARBA" id="ARBA00022692"/>
    </source>
</evidence>
<feature type="transmembrane region" description="Helical" evidence="7">
    <location>
        <begin position="185"/>
        <end position="203"/>
    </location>
</feature>
<feature type="transmembrane region" description="Helical" evidence="7">
    <location>
        <begin position="251"/>
        <end position="273"/>
    </location>
</feature>
<feature type="transmembrane region" description="Helical" evidence="7">
    <location>
        <begin position="389"/>
        <end position="412"/>
    </location>
</feature>
<organism evidence="9 10">
    <name type="scientific">Lolium multiflorum</name>
    <name type="common">Italian ryegrass</name>
    <name type="synonym">Lolium perenne subsp. multiflorum</name>
    <dbReference type="NCBI Taxonomy" id="4521"/>
    <lineage>
        <taxon>Eukaryota</taxon>
        <taxon>Viridiplantae</taxon>
        <taxon>Streptophyta</taxon>
        <taxon>Embryophyta</taxon>
        <taxon>Tracheophyta</taxon>
        <taxon>Spermatophyta</taxon>
        <taxon>Magnoliopsida</taxon>
        <taxon>Liliopsida</taxon>
        <taxon>Poales</taxon>
        <taxon>Poaceae</taxon>
        <taxon>BOP clade</taxon>
        <taxon>Pooideae</taxon>
        <taxon>Poodae</taxon>
        <taxon>Poeae</taxon>
        <taxon>Poeae Chloroplast Group 2 (Poeae type)</taxon>
        <taxon>Loliodinae</taxon>
        <taxon>Loliinae</taxon>
        <taxon>Lolium</taxon>
    </lineage>
</organism>
<feature type="region of interest" description="Disordered" evidence="6">
    <location>
        <begin position="1"/>
        <end position="67"/>
    </location>
</feature>
<evidence type="ECO:0000256" key="1">
    <source>
        <dbReference type="ARBA" id="ARBA00004141"/>
    </source>
</evidence>
<dbReference type="InterPro" id="IPR005016">
    <property type="entry name" value="TDE1/TMS"/>
</dbReference>